<feature type="compositionally biased region" description="Low complexity" evidence="3">
    <location>
        <begin position="550"/>
        <end position="570"/>
    </location>
</feature>
<evidence type="ECO:0000259" key="4">
    <source>
        <dbReference type="PROSITE" id="PS50009"/>
    </source>
</evidence>
<dbReference type="InterPro" id="IPR001895">
    <property type="entry name" value="RASGEF_cat_dom"/>
</dbReference>
<dbReference type="PROSITE" id="PS50212">
    <property type="entry name" value="RASGEF_NTER"/>
    <property type="match status" value="1"/>
</dbReference>
<dbReference type="InterPro" id="IPR029071">
    <property type="entry name" value="Ubiquitin-like_domsf"/>
</dbReference>
<dbReference type="InterPro" id="IPR000651">
    <property type="entry name" value="Ras-like_Gua-exchang_fac_N"/>
</dbReference>
<dbReference type="CDD" id="cd00155">
    <property type="entry name" value="RasGEF"/>
    <property type="match status" value="1"/>
</dbReference>
<reference evidence="7" key="2">
    <citation type="submission" date="2025-08" db="UniProtKB">
        <authorList>
            <consortium name="Ensembl"/>
        </authorList>
    </citation>
    <scope>IDENTIFICATION</scope>
</reference>
<evidence type="ECO:0000256" key="3">
    <source>
        <dbReference type="SAM" id="MobiDB-lite"/>
    </source>
</evidence>
<feature type="domain" description="N-terminal Ras-GEF" evidence="6">
    <location>
        <begin position="1"/>
        <end position="110"/>
    </location>
</feature>
<dbReference type="CDD" id="cd17209">
    <property type="entry name" value="RA_RalGDS"/>
    <property type="match status" value="1"/>
</dbReference>
<dbReference type="PANTHER" id="PTHR23113:SF35">
    <property type="entry name" value="RAL GUANINE NUCLEOTIDE DISSOCIATION STIMULATOR"/>
    <property type="match status" value="1"/>
</dbReference>
<feature type="domain" description="Ras-associating" evidence="5">
    <location>
        <begin position="597"/>
        <end position="684"/>
    </location>
</feature>
<dbReference type="Pfam" id="PF00617">
    <property type="entry name" value="RasGEF"/>
    <property type="match status" value="1"/>
</dbReference>
<dbReference type="Ensembl" id="ENSGAGT00000033519.1">
    <property type="protein sequence ID" value="ENSGAGP00000029519.1"/>
    <property type="gene ID" value="ENSGAGG00000021309.1"/>
</dbReference>
<evidence type="ECO:0000259" key="5">
    <source>
        <dbReference type="PROSITE" id="PS50200"/>
    </source>
</evidence>
<dbReference type="SUPFAM" id="SSF48366">
    <property type="entry name" value="Ras GEF"/>
    <property type="match status" value="1"/>
</dbReference>
<dbReference type="SMART" id="SM00147">
    <property type="entry name" value="RasGEF"/>
    <property type="match status" value="1"/>
</dbReference>
<dbReference type="Pfam" id="PF00788">
    <property type="entry name" value="RA"/>
    <property type="match status" value="1"/>
</dbReference>
<dbReference type="PROSITE" id="PS50200">
    <property type="entry name" value="RA"/>
    <property type="match status" value="1"/>
</dbReference>
<dbReference type="InterPro" id="IPR015758">
    <property type="entry name" value="RalGDS_RA"/>
</dbReference>
<reference evidence="7" key="3">
    <citation type="submission" date="2025-09" db="UniProtKB">
        <authorList>
            <consortium name="Ensembl"/>
        </authorList>
    </citation>
    <scope>IDENTIFICATION</scope>
</reference>
<dbReference type="SUPFAM" id="SSF54236">
    <property type="entry name" value="Ubiquitin-like"/>
    <property type="match status" value="1"/>
</dbReference>
<evidence type="ECO:0000313" key="8">
    <source>
        <dbReference type="Proteomes" id="UP000291020"/>
    </source>
</evidence>
<reference evidence="8" key="1">
    <citation type="journal article" date="2017" name="PLoS ONE">
        <title>The Agassiz's desert tortoise genome provides a resource for the conservation of a threatened species.</title>
        <authorList>
            <person name="Tollis M."/>
            <person name="DeNardo D.F."/>
            <person name="Cornelius J.A."/>
            <person name="Dolby G.A."/>
            <person name="Edwards T."/>
            <person name="Henen B.T."/>
            <person name="Karl A.E."/>
            <person name="Murphy R.W."/>
            <person name="Kusumi K."/>
        </authorList>
    </citation>
    <scope>NUCLEOTIDE SEQUENCE [LARGE SCALE GENOMIC DNA]</scope>
</reference>
<dbReference type="Pfam" id="PF00618">
    <property type="entry name" value="RasGEF_N"/>
    <property type="match status" value="1"/>
</dbReference>
<dbReference type="GO" id="GO:0005886">
    <property type="term" value="C:plasma membrane"/>
    <property type="evidence" value="ECO:0007669"/>
    <property type="project" value="TreeGrafter"/>
</dbReference>
<evidence type="ECO:0000259" key="6">
    <source>
        <dbReference type="PROSITE" id="PS50212"/>
    </source>
</evidence>
<sequence length="714" mass="79709">KAGTLEKLVEYLVSAFKGNDSTYVTIFLCTYRAFATTKQVLDLLFNSQSVGLLLPSTISSILGAWLDQYSEDFRKPPDFACLKQLISYVRQNIPGSDLERRARILLAQFQQQEHSEAEPDGEQRFLPVPVSLSALCGVSWVSPVTPVRRTVYEAVDQTSCTFRIVEENGLGEEKPDFLAFSQEMVAEQFTLMDAELFKKVVPYHCLGCIWSQRDKKGKEHLAPTIRATVSQFNSVTNCVIATCLGDRSLKPQQRAKVVERWIEVARECRILKNFSSLRAILSALQCNAVHRLKKTWDEVSRESFRTFHELSEIFSDENNHSLSRELLIKEGTSKFATLEINPKRAQKRQQQQREMGVMQGTIPYLGTFLTDLVMLDTAMKDFLDGGLINFEKRRKEFEVIAQIKLLQSACNNYSFTQEDGFVEWFHGVERLSEAESYSLSCEIEPLSESASNTLKAKKNTGIIKRWSDRQVPSAEPCTSGSSHSKSFDQLKCGQYLCSGDTADSVSVTSAGSSSSDVEEINISFIPESPDCQEKKFWECTSLSSLDTSGIGSGSSSASSSSVSSTPVTASRTHKRSVSGISSYSSLSLPLYNQQIDDCCIIRVSLAVDNGNMYKSILVTSQDKTPVVIRKAMAKHNLDGDRPEDYELVQIISEERELKIPDNANVFYAMNSAANYDFVLKKRGFSKGGVKIKHGSSSTLPRMKQKGLKIAKGIF</sequence>
<dbReference type="Gene3D" id="1.10.840.10">
    <property type="entry name" value="Ras guanine-nucleotide exchange factors catalytic domain"/>
    <property type="match status" value="1"/>
</dbReference>
<accession>A0A452IN64</accession>
<evidence type="ECO:0000313" key="7">
    <source>
        <dbReference type="Ensembl" id="ENSGAGP00000029519.1"/>
    </source>
</evidence>
<dbReference type="FunFam" id="3.10.20.90:FF:000042">
    <property type="entry name" value="Ral guanine nucleotide dissociation stimulator isoform 1"/>
    <property type="match status" value="1"/>
</dbReference>
<dbReference type="PROSITE" id="PS00720">
    <property type="entry name" value="RASGEF"/>
    <property type="match status" value="1"/>
</dbReference>
<organism evidence="7 8">
    <name type="scientific">Gopherus agassizii</name>
    <name type="common">Agassiz's desert tortoise</name>
    <dbReference type="NCBI Taxonomy" id="38772"/>
    <lineage>
        <taxon>Eukaryota</taxon>
        <taxon>Metazoa</taxon>
        <taxon>Chordata</taxon>
        <taxon>Craniata</taxon>
        <taxon>Vertebrata</taxon>
        <taxon>Euteleostomi</taxon>
        <taxon>Archelosauria</taxon>
        <taxon>Testudinata</taxon>
        <taxon>Testudines</taxon>
        <taxon>Cryptodira</taxon>
        <taxon>Durocryptodira</taxon>
        <taxon>Testudinoidea</taxon>
        <taxon>Testudinidae</taxon>
        <taxon>Gopherus</taxon>
    </lineage>
</organism>
<evidence type="ECO:0000256" key="1">
    <source>
        <dbReference type="ARBA" id="ARBA00022658"/>
    </source>
</evidence>
<feature type="domain" description="Ras-GEF" evidence="4">
    <location>
        <begin position="181"/>
        <end position="446"/>
    </location>
</feature>
<evidence type="ECO:0008006" key="9">
    <source>
        <dbReference type="Google" id="ProtNLM"/>
    </source>
</evidence>
<dbReference type="SMART" id="SM00229">
    <property type="entry name" value="RasGEFN"/>
    <property type="match status" value="1"/>
</dbReference>
<dbReference type="FunFam" id="1.10.840.10:FF:000005">
    <property type="entry name" value="Ral guanine nucleotide dissociation stimulator isoform 1"/>
    <property type="match status" value="1"/>
</dbReference>
<dbReference type="GO" id="GO:0007265">
    <property type="term" value="P:Ras protein signal transduction"/>
    <property type="evidence" value="ECO:0007669"/>
    <property type="project" value="TreeGrafter"/>
</dbReference>
<evidence type="ECO:0000256" key="2">
    <source>
        <dbReference type="PROSITE-ProRule" id="PRU00168"/>
    </source>
</evidence>
<keyword evidence="1 2" id="KW-0344">Guanine-nucleotide releasing factor</keyword>
<proteinExistence type="predicted"/>
<keyword evidence="8" id="KW-1185">Reference proteome</keyword>
<feature type="region of interest" description="Disordered" evidence="3">
    <location>
        <begin position="550"/>
        <end position="571"/>
    </location>
</feature>
<dbReference type="Proteomes" id="UP000291020">
    <property type="component" value="Unassembled WGS sequence"/>
</dbReference>
<dbReference type="InterPro" id="IPR036964">
    <property type="entry name" value="RASGEF_cat_dom_sf"/>
</dbReference>
<dbReference type="InterPro" id="IPR023578">
    <property type="entry name" value="Ras_GEF_dom_sf"/>
</dbReference>
<dbReference type="Gene3D" id="3.10.20.90">
    <property type="entry name" value="Phosphatidylinositol 3-kinase Catalytic Subunit, Chain A, domain 1"/>
    <property type="match status" value="1"/>
</dbReference>
<dbReference type="InterPro" id="IPR000159">
    <property type="entry name" value="RA_dom"/>
</dbReference>
<dbReference type="SMART" id="SM00314">
    <property type="entry name" value="RA"/>
    <property type="match status" value="1"/>
</dbReference>
<dbReference type="PROSITE" id="PS50009">
    <property type="entry name" value="RASGEF_CAT"/>
    <property type="match status" value="1"/>
</dbReference>
<dbReference type="AlphaFoldDB" id="A0A452IN64"/>
<dbReference type="Gene3D" id="1.20.870.10">
    <property type="entry name" value="Son of sevenless (SoS) protein Chain: S domain 1"/>
    <property type="match status" value="1"/>
</dbReference>
<dbReference type="CDD" id="cd06224">
    <property type="entry name" value="REM"/>
    <property type="match status" value="1"/>
</dbReference>
<name>A0A452IN64_9SAUR</name>
<protein>
    <recommendedName>
        <fullName evidence="9">Ral guanine nucleotide dissociation stimulator</fullName>
    </recommendedName>
</protein>
<dbReference type="GO" id="GO:0005085">
    <property type="term" value="F:guanyl-nucleotide exchange factor activity"/>
    <property type="evidence" value="ECO:0007669"/>
    <property type="project" value="UniProtKB-KW"/>
</dbReference>
<dbReference type="InterPro" id="IPR008937">
    <property type="entry name" value="Ras-like_GEF"/>
</dbReference>
<dbReference type="InterPro" id="IPR019804">
    <property type="entry name" value="Ras_G-nucl-exch_fac_CS"/>
</dbReference>
<dbReference type="PANTHER" id="PTHR23113">
    <property type="entry name" value="GUANINE NUCLEOTIDE EXCHANGE FACTOR"/>
    <property type="match status" value="1"/>
</dbReference>